<dbReference type="Proteomes" id="UP001221898">
    <property type="component" value="Unassembled WGS sequence"/>
</dbReference>
<sequence length="149" mass="16312">MCLLSLVREHPEMGHSKRRTAFSLGIKKLFPHSEINTSHPFQNPRHSARSRAPAALRYHGNILHCSKTDRPPLSVVSGAALELYKSGPRERYPCPLVELRICPAPCRAPGQIGFASGQLSDGPSLITPLHRSGRSPWSPAAVKTTRSSC</sequence>
<protein>
    <submittedName>
        <fullName evidence="2">Uncharacterized protein</fullName>
    </submittedName>
</protein>
<feature type="region of interest" description="Disordered" evidence="1">
    <location>
        <begin position="125"/>
        <end position="149"/>
    </location>
</feature>
<comment type="caution">
    <text evidence="2">The sequence shown here is derived from an EMBL/GenBank/DDBJ whole genome shotgun (WGS) entry which is preliminary data.</text>
</comment>
<evidence type="ECO:0000313" key="3">
    <source>
        <dbReference type="Proteomes" id="UP001221898"/>
    </source>
</evidence>
<evidence type="ECO:0000313" key="2">
    <source>
        <dbReference type="EMBL" id="KAJ8389775.1"/>
    </source>
</evidence>
<keyword evidence="3" id="KW-1185">Reference proteome</keyword>
<proteinExistence type="predicted"/>
<name>A0AAD7WAU1_9TELE</name>
<reference evidence="2" key="1">
    <citation type="journal article" date="2023" name="Science">
        <title>Genome structures resolve the early diversification of teleost fishes.</title>
        <authorList>
            <person name="Parey E."/>
            <person name="Louis A."/>
            <person name="Montfort J."/>
            <person name="Bouchez O."/>
            <person name="Roques C."/>
            <person name="Iampietro C."/>
            <person name="Lluch J."/>
            <person name="Castinel A."/>
            <person name="Donnadieu C."/>
            <person name="Desvignes T."/>
            <person name="Floi Bucao C."/>
            <person name="Jouanno E."/>
            <person name="Wen M."/>
            <person name="Mejri S."/>
            <person name="Dirks R."/>
            <person name="Jansen H."/>
            <person name="Henkel C."/>
            <person name="Chen W.J."/>
            <person name="Zahm M."/>
            <person name="Cabau C."/>
            <person name="Klopp C."/>
            <person name="Thompson A.W."/>
            <person name="Robinson-Rechavi M."/>
            <person name="Braasch I."/>
            <person name="Lecointre G."/>
            <person name="Bobe J."/>
            <person name="Postlethwait J.H."/>
            <person name="Berthelot C."/>
            <person name="Roest Crollius H."/>
            <person name="Guiguen Y."/>
        </authorList>
    </citation>
    <scope>NUCLEOTIDE SEQUENCE</scope>
    <source>
        <strain evidence="2">NC1722</strain>
    </source>
</reference>
<dbReference type="AlphaFoldDB" id="A0AAD7WAU1"/>
<organism evidence="2 3">
    <name type="scientific">Aldrovandia affinis</name>
    <dbReference type="NCBI Taxonomy" id="143900"/>
    <lineage>
        <taxon>Eukaryota</taxon>
        <taxon>Metazoa</taxon>
        <taxon>Chordata</taxon>
        <taxon>Craniata</taxon>
        <taxon>Vertebrata</taxon>
        <taxon>Euteleostomi</taxon>
        <taxon>Actinopterygii</taxon>
        <taxon>Neopterygii</taxon>
        <taxon>Teleostei</taxon>
        <taxon>Notacanthiformes</taxon>
        <taxon>Halosauridae</taxon>
        <taxon>Aldrovandia</taxon>
    </lineage>
</organism>
<evidence type="ECO:0000256" key="1">
    <source>
        <dbReference type="SAM" id="MobiDB-lite"/>
    </source>
</evidence>
<dbReference type="EMBL" id="JAINUG010000178">
    <property type="protein sequence ID" value="KAJ8389775.1"/>
    <property type="molecule type" value="Genomic_DNA"/>
</dbReference>
<accession>A0AAD7WAU1</accession>
<gene>
    <name evidence="2" type="ORF">AAFF_G00114810</name>
</gene>